<dbReference type="EMBL" id="BKCJ011311832">
    <property type="protein sequence ID" value="GFD19068.1"/>
    <property type="molecule type" value="Genomic_DNA"/>
</dbReference>
<evidence type="ECO:0000313" key="1">
    <source>
        <dbReference type="EMBL" id="GFD19068.1"/>
    </source>
</evidence>
<proteinExistence type="predicted"/>
<name>A0A699UCY1_TANCI</name>
<protein>
    <submittedName>
        <fullName evidence="1">Uncharacterized protein</fullName>
    </submittedName>
</protein>
<reference evidence="1" key="1">
    <citation type="journal article" date="2019" name="Sci. Rep.">
        <title>Draft genome of Tanacetum cinerariifolium, the natural source of mosquito coil.</title>
        <authorList>
            <person name="Yamashiro T."/>
            <person name="Shiraishi A."/>
            <person name="Satake H."/>
            <person name="Nakayama K."/>
        </authorList>
    </citation>
    <scope>NUCLEOTIDE SEQUENCE</scope>
</reference>
<accession>A0A699UCY1</accession>
<organism evidence="1">
    <name type="scientific">Tanacetum cinerariifolium</name>
    <name type="common">Dalmatian daisy</name>
    <name type="synonym">Chrysanthemum cinerariifolium</name>
    <dbReference type="NCBI Taxonomy" id="118510"/>
    <lineage>
        <taxon>Eukaryota</taxon>
        <taxon>Viridiplantae</taxon>
        <taxon>Streptophyta</taxon>
        <taxon>Embryophyta</taxon>
        <taxon>Tracheophyta</taxon>
        <taxon>Spermatophyta</taxon>
        <taxon>Magnoliopsida</taxon>
        <taxon>eudicotyledons</taxon>
        <taxon>Gunneridae</taxon>
        <taxon>Pentapetalae</taxon>
        <taxon>asterids</taxon>
        <taxon>campanulids</taxon>
        <taxon>Asterales</taxon>
        <taxon>Asteraceae</taxon>
        <taxon>Asteroideae</taxon>
        <taxon>Anthemideae</taxon>
        <taxon>Anthemidinae</taxon>
        <taxon>Tanacetum</taxon>
    </lineage>
</organism>
<comment type="caution">
    <text evidence="1">The sequence shown here is derived from an EMBL/GenBank/DDBJ whole genome shotgun (WGS) entry which is preliminary data.</text>
</comment>
<sequence>QCNLHSSGISFLLAVGTFFTGSGNSITGSGKMY</sequence>
<gene>
    <name evidence="1" type="ORF">Tci_891037</name>
</gene>
<feature type="non-terminal residue" evidence="1">
    <location>
        <position position="1"/>
    </location>
</feature>
<dbReference type="AlphaFoldDB" id="A0A699UCY1"/>